<reference evidence="1" key="1">
    <citation type="submission" date="2014-09" db="EMBL/GenBank/DDBJ databases">
        <authorList>
            <person name="Magalhaes I.L.F."/>
            <person name="Oliveira U."/>
            <person name="Santos F.R."/>
            <person name="Vidigal T.H.D.A."/>
            <person name="Brescovit A.D."/>
            <person name="Santos A.J."/>
        </authorList>
    </citation>
    <scope>NUCLEOTIDE SEQUENCE</scope>
    <source>
        <tissue evidence="1">Shoot tissue taken approximately 20 cm above the soil surface</tissue>
    </source>
</reference>
<dbReference type="AlphaFoldDB" id="A0A0A8YJU5"/>
<reference evidence="1" key="2">
    <citation type="journal article" date="2015" name="Data Brief">
        <title>Shoot transcriptome of the giant reed, Arundo donax.</title>
        <authorList>
            <person name="Barrero R.A."/>
            <person name="Guerrero F.D."/>
            <person name="Moolhuijzen P."/>
            <person name="Goolsby J.A."/>
            <person name="Tidwell J."/>
            <person name="Bellgard S.E."/>
            <person name="Bellgard M.I."/>
        </authorList>
    </citation>
    <scope>NUCLEOTIDE SEQUENCE</scope>
    <source>
        <tissue evidence="1">Shoot tissue taken approximately 20 cm above the soil surface</tissue>
    </source>
</reference>
<sequence length="32" mass="3438">MSSNLASVSVGLSFDSSTLCMHHLGSLHLQDY</sequence>
<protein>
    <submittedName>
        <fullName evidence="1">Uncharacterized protein</fullName>
    </submittedName>
</protein>
<name>A0A0A8YJU5_ARUDO</name>
<dbReference type="EMBL" id="GBRH01275038">
    <property type="protein sequence ID" value="JAD22857.1"/>
    <property type="molecule type" value="Transcribed_RNA"/>
</dbReference>
<accession>A0A0A8YJU5</accession>
<evidence type="ECO:0000313" key="1">
    <source>
        <dbReference type="EMBL" id="JAD22857.1"/>
    </source>
</evidence>
<organism evidence="1">
    <name type="scientific">Arundo donax</name>
    <name type="common">Giant reed</name>
    <name type="synonym">Donax arundinaceus</name>
    <dbReference type="NCBI Taxonomy" id="35708"/>
    <lineage>
        <taxon>Eukaryota</taxon>
        <taxon>Viridiplantae</taxon>
        <taxon>Streptophyta</taxon>
        <taxon>Embryophyta</taxon>
        <taxon>Tracheophyta</taxon>
        <taxon>Spermatophyta</taxon>
        <taxon>Magnoliopsida</taxon>
        <taxon>Liliopsida</taxon>
        <taxon>Poales</taxon>
        <taxon>Poaceae</taxon>
        <taxon>PACMAD clade</taxon>
        <taxon>Arundinoideae</taxon>
        <taxon>Arundineae</taxon>
        <taxon>Arundo</taxon>
    </lineage>
</organism>
<proteinExistence type="predicted"/>